<dbReference type="EMBL" id="BONY01000058">
    <property type="protein sequence ID" value="GIH08927.1"/>
    <property type="molecule type" value="Genomic_DNA"/>
</dbReference>
<dbReference type="InterPro" id="IPR007047">
    <property type="entry name" value="Flp_Fap"/>
</dbReference>
<keyword evidence="1" id="KW-0472">Membrane</keyword>
<dbReference type="AlphaFoldDB" id="A0A8J3QF85"/>
<accession>A0A8J3QF85</accession>
<evidence type="ECO:0000313" key="2">
    <source>
        <dbReference type="EMBL" id="GIH08927.1"/>
    </source>
</evidence>
<dbReference type="Proteomes" id="UP000612899">
    <property type="component" value="Unassembled WGS sequence"/>
</dbReference>
<proteinExistence type="predicted"/>
<name>A0A8J3QF85_9ACTN</name>
<dbReference type="RefSeq" id="WP_203912668.1">
    <property type="nucleotide sequence ID" value="NZ_BONY01000058.1"/>
</dbReference>
<sequence>MLKLFTMAQVRLAIVKDRGATAAEYGLIIALVAAVIFAVVVTLGSEISAMFDETCDKIASKTAKSGNSC</sequence>
<evidence type="ECO:0000313" key="3">
    <source>
        <dbReference type="Proteomes" id="UP000612899"/>
    </source>
</evidence>
<evidence type="ECO:0000256" key="1">
    <source>
        <dbReference type="SAM" id="Phobius"/>
    </source>
</evidence>
<dbReference type="Pfam" id="PF04964">
    <property type="entry name" value="Flp_Fap"/>
    <property type="match status" value="1"/>
</dbReference>
<keyword evidence="1" id="KW-0812">Transmembrane</keyword>
<feature type="transmembrane region" description="Helical" evidence="1">
    <location>
        <begin position="21"/>
        <end position="43"/>
    </location>
</feature>
<organism evidence="2 3">
    <name type="scientific">Rhizocola hellebori</name>
    <dbReference type="NCBI Taxonomy" id="1392758"/>
    <lineage>
        <taxon>Bacteria</taxon>
        <taxon>Bacillati</taxon>
        <taxon>Actinomycetota</taxon>
        <taxon>Actinomycetes</taxon>
        <taxon>Micromonosporales</taxon>
        <taxon>Micromonosporaceae</taxon>
        <taxon>Rhizocola</taxon>
    </lineage>
</organism>
<gene>
    <name evidence="2" type="ORF">Rhe02_69940</name>
</gene>
<evidence type="ECO:0008006" key="4">
    <source>
        <dbReference type="Google" id="ProtNLM"/>
    </source>
</evidence>
<reference evidence="2" key="1">
    <citation type="submission" date="2021-01" db="EMBL/GenBank/DDBJ databases">
        <title>Whole genome shotgun sequence of Rhizocola hellebori NBRC 109834.</title>
        <authorList>
            <person name="Komaki H."/>
            <person name="Tamura T."/>
        </authorList>
    </citation>
    <scope>NUCLEOTIDE SEQUENCE</scope>
    <source>
        <strain evidence="2">NBRC 109834</strain>
    </source>
</reference>
<keyword evidence="3" id="KW-1185">Reference proteome</keyword>
<comment type="caution">
    <text evidence="2">The sequence shown here is derived from an EMBL/GenBank/DDBJ whole genome shotgun (WGS) entry which is preliminary data.</text>
</comment>
<protein>
    <recommendedName>
        <fullName evidence="4">Flp family type IVb pilin</fullName>
    </recommendedName>
</protein>
<keyword evidence="1" id="KW-1133">Transmembrane helix</keyword>